<organism evidence="13 14">
    <name type="scientific">Forsythia ovata</name>
    <dbReference type="NCBI Taxonomy" id="205694"/>
    <lineage>
        <taxon>Eukaryota</taxon>
        <taxon>Viridiplantae</taxon>
        <taxon>Streptophyta</taxon>
        <taxon>Embryophyta</taxon>
        <taxon>Tracheophyta</taxon>
        <taxon>Spermatophyta</taxon>
        <taxon>Magnoliopsida</taxon>
        <taxon>eudicotyledons</taxon>
        <taxon>Gunneridae</taxon>
        <taxon>Pentapetalae</taxon>
        <taxon>asterids</taxon>
        <taxon>lamiids</taxon>
        <taxon>Lamiales</taxon>
        <taxon>Oleaceae</taxon>
        <taxon>Forsythieae</taxon>
        <taxon>Forsythia</taxon>
    </lineage>
</organism>
<dbReference type="Proteomes" id="UP001604277">
    <property type="component" value="Unassembled WGS sequence"/>
</dbReference>
<evidence type="ECO:0000256" key="4">
    <source>
        <dbReference type="ARBA" id="ARBA00022692"/>
    </source>
</evidence>
<keyword evidence="8" id="KW-0449">Lipoprotein</keyword>
<dbReference type="EC" id="2.3.1.225" evidence="11"/>
<keyword evidence="7" id="KW-0564">Palmitate</keyword>
<evidence type="ECO:0000313" key="14">
    <source>
        <dbReference type="Proteomes" id="UP001604277"/>
    </source>
</evidence>
<evidence type="ECO:0000256" key="10">
    <source>
        <dbReference type="ARBA" id="ARBA00048048"/>
    </source>
</evidence>
<dbReference type="PANTHER" id="PTHR22883:SF43">
    <property type="entry name" value="PALMITOYLTRANSFERASE APP"/>
    <property type="match status" value="1"/>
</dbReference>
<comment type="catalytic activity">
    <reaction evidence="10 11">
        <text>L-cysteinyl-[protein] + hexadecanoyl-CoA = S-hexadecanoyl-L-cysteinyl-[protein] + CoA</text>
        <dbReference type="Rhea" id="RHEA:36683"/>
        <dbReference type="Rhea" id="RHEA-COMP:10131"/>
        <dbReference type="Rhea" id="RHEA-COMP:11032"/>
        <dbReference type="ChEBI" id="CHEBI:29950"/>
        <dbReference type="ChEBI" id="CHEBI:57287"/>
        <dbReference type="ChEBI" id="CHEBI:57379"/>
        <dbReference type="ChEBI" id="CHEBI:74151"/>
        <dbReference type="EC" id="2.3.1.225"/>
    </reaction>
</comment>
<evidence type="ECO:0000256" key="9">
    <source>
        <dbReference type="ARBA" id="ARBA00023315"/>
    </source>
</evidence>
<evidence type="ECO:0000256" key="11">
    <source>
        <dbReference type="RuleBase" id="RU079119"/>
    </source>
</evidence>
<feature type="domain" description="Palmitoyltransferase DHHC" evidence="12">
    <location>
        <begin position="127"/>
        <end position="174"/>
    </location>
</feature>
<keyword evidence="3 11" id="KW-0808">Transferase</keyword>
<reference evidence="14" key="1">
    <citation type="submission" date="2024-07" db="EMBL/GenBank/DDBJ databases">
        <title>Two chromosome-level genome assemblies of Korean endemic species Abeliophyllum distichum and Forsythia ovata (Oleaceae).</title>
        <authorList>
            <person name="Jang H."/>
        </authorList>
    </citation>
    <scope>NUCLEOTIDE SEQUENCE [LARGE SCALE GENOMIC DNA]</scope>
</reference>
<comment type="caution">
    <text evidence="13">The sequence shown here is derived from an EMBL/GenBank/DDBJ whole genome shotgun (WGS) entry which is preliminary data.</text>
</comment>
<evidence type="ECO:0000313" key="13">
    <source>
        <dbReference type="EMBL" id="KAL2515147.1"/>
    </source>
</evidence>
<evidence type="ECO:0000256" key="8">
    <source>
        <dbReference type="ARBA" id="ARBA00023288"/>
    </source>
</evidence>
<keyword evidence="9 11" id="KW-0012">Acyltransferase</keyword>
<dbReference type="PANTHER" id="PTHR22883">
    <property type="entry name" value="ZINC FINGER DHHC DOMAIN CONTAINING PROTEIN"/>
    <property type="match status" value="1"/>
</dbReference>
<sequence length="309" mass="34712">MNSMAPPKSSEGEDGAADGAAVMRTYQTWKGSNDLAATCCCHALFSKVEKKCHYKKKKEKIELKTGHVVQQDLVLLLLTSRRDPGIIPRNDLPPKLESYGGSMELEPGQTSRLPRTKYVVINGITAKIKYCDTCILYRPPRCSHCSICNNCVERFDHHCLWVGQCIGLSTYEYFRYRYNRLTNPYSKGVVQNFIEIFCTSIPPSKQKFLAKIHKDSGIPPKSVGGSFGGPNSGMAKDDVETGRKPVWNELMTGESQYQGQFRLEDDMDKEGELNFVSPGLSRRSTRCSWGRRSGAGIAHLITLQWQSRI</sequence>
<evidence type="ECO:0000256" key="3">
    <source>
        <dbReference type="ARBA" id="ARBA00022679"/>
    </source>
</evidence>
<evidence type="ECO:0000256" key="1">
    <source>
        <dbReference type="ARBA" id="ARBA00004127"/>
    </source>
</evidence>
<keyword evidence="4" id="KW-0812">Transmembrane</keyword>
<evidence type="ECO:0000256" key="2">
    <source>
        <dbReference type="ARBA" id="ARBA00008574"/>
    </source>
</evidence>
<dbReference type="EMBL" id="JBFOLJ010000008">
    <property type="protein sequence ID" value="KAL2515147.1"/>
    <property type="molecule type" value="Genomic_DNA"/>
</dbReference>
<dbReference type="GO" id="GO:0012505">
    <property type="term" value="C:endomembrane system"/>
    <property type="evidence" value="ECO:0007669"/>
    <property type="project" value="UniProtKB-SubCell"/>
</dbReference>
<comment type="subcellular location">
    <subcellularLocation>
        <location evidence="1">Endomembrane system</location>
        <topology evidence="1">Multi-pass membrane protein</topology>
    </subcellularLocation>
</comment>
<evidence type="ECO:0000256" key="5">
    <source>
        <dbReference type="ARBA" id="ARBA00022989"/>
    </source>
</evidence>
<dbReference type="Pfam" id="PF01529">
    <property type="entry name" value="DHHC"/>
    <property type="match status" value="1"/>
</dbReference>
<dbReference type="GO" id="GO:0019706">
    <property type="term" value="F:protein-cysteine S-palmitoyltransferase activity"/>
    <property type="evidence" value="ECO:0007669"/>
    <property type="project" value="UniProtKB-EC"/>
</dbReference>
<dbReference type="PROSITE" id="PS50216">
    <property type="entry name" value="DHHC"/>
    <property type="match status" value="1"/>
</dbReference>
<dbReference type="AlphaFoldDB" id="A0ABD1TR16"/>
<accession>A0ABD1TR16</accession>
<keyword evidence="5" id="KW-1133">Transmembrane helix</keyword>
<name>A0ABD1TR16_9LAMI</name>
<evidence type="ECO:0000256" key="6">
    <source>
        <dbReference type="ARBA" id="ARBA00023136"/>
    </source>
</evidence>
<keyword evidence="14" id="KW-1185">Reference proteome</keyword>
<dbReference type="InterPro" id="IPR039859">
    <property type="entry name" value="PFA4/ZDH16/20/ERF2-like"/>
</dbReference>
<dbReference type="InterPro" id="IPR001594">
    <property type="entry name" value="Palmitoyltrfase_DHHC"/>
</dbReference>
<keyword evidence="6" id="KW-0472">Membrane</keyword>
<gene>
    <name evidence="13" type="ORF">Fot_29118</name>
</gene>
<comment type="similarity">
    <text evidence="2 11">Belongs to the DHHC palmitoyltransferase family.</text>
</comment>
<comment type="domain">
    <text evidence="11">The DHHC domain is required for palmitoyltransferase activity.</text>
</comment>
<evidence type="ECO:0000259" key="12">
    <source>
        <dbReference type="Pfam" id="PF01529"/>
    </source>
</evidence>
<proteinExistence type="inferred from homology"/>
<evidence type="ECO:0000256" key="7">
    <source>
        <dbReference type="ARBA" id="ARBA00023139"/>
    </source>
</evidence>
<protein>
    <recommendedName>
        <fullName evidence="11">S-acyltransferase</fullName>
        <ecNumber evidence="11">2.3.1.225</ecNumber>
    </recommendedName>
    <alternativeName>
        <fullName evidence="11">Palmitoyltransferase</fullName>
    </alternativeName>
</protein>